<dbReference type="EMBL" id="JPMI01000394">
    <property type="protein sequence ID" value="KFA87078.1"/>
    <property type="molecule type" value="Genomic_DNA"/>
</dbReference>
<gene>
    <name evidence="3" type="ORF">Q664_50300</name>
</gene>
<dbReference type="InterPro" id="IPR000719">
    <property type="entry name" value="Prot_kinase_dom"/>
</dbReference>
<dbReference type="AlphaFoldDB" id="A0A084SF43"/>
<dbReference type="InterPro" id="IPR011009">
    <property type="entry name" value="Kinase-like_dom_sf"/>
</dbReference>
<evidence type="ECO:0000259" key="2">
    <source>
        <dbReference type="PROSITE" id="PS50011"/>
    </source>
</evidence>
<dbReference type="Gene3D" id="1.10.510.10">
    <property type="entry name" value="Transferase(Phosphotransferase) domain 1"/>
    <property type="match status" value="1"/>
</dbReference>
<feature type="domain" description="Protein kinase" evidence="2">
    <location>
        <begin position="1"/>
        <end position="209"/>
    </location>
</feature>
<evidence type="ECO:0000256" key="1">
    <source>
        <dbReference type="SAM" id="MobiDB-lite"/>
    </source>
</evidence>
<dbReference type="Proteomes" id="UP000028547">
    <property type="component" value="Unassembled WGS sequence"/>
</dbReference>
<dbReference type="Pfam" id="PF00069">
    <property type="entry name" value="Pkinase"/>
    <property type="match status" value="1"/>
</dbReference>
<evidence type="ECO:0000313" key="4">
    <source>
        <dbReference type="Proteomes" id="UP000028547"/>
    </source>
</evidence>
<dbReference type="GO" id="GO:0005524">
    <property type="term" value="F:ATP binding"/>
    <property type="evidence" value="ECO:0007669"/>
    <property type="project" value="InterPro"/>
</dbReference>
<dbReference type="SUPFAM" id="SSF56112">
    <property type="entry name" value="Protein kinase-like (PK-like)"/>
    <property type="match status" value="1"/>
</dbReference>
<organism evidence="3 4">
    <name type="scientific">Archangium violaceum Cb vi76</name>
    <dbReference type="NCBI Taxonomy" id="1406225"/>
    <lineage>
        <taxon>Bacteria</taxon>
        <taxon>Pseudomonadati</taxon>
        <taxon>Myxococcota</taxon>
        <taxon>Myxococcia</taxon>
        <taxon>Myxococcales</taxon>
        <taxon>Cystobacterineae</taxon>
        <taxon>Archangiaceae</taxon>
        <taxon>Archangium</taxon>
    </lineage>
</organism>
<evidence type="ECO:0000313" key="3">
    <source>
        <dbReference type="EMBL" id="KFA87078.1"/>
    </source>
</evidence>
<dbReference type="GO" id="GO:0004672">
    <property type="term" value="F:protein kinase activity"/>
    <property type="evidence" value="ECO:0007669"/>
    <property type="project" value="InterPro"/>
</dbReference>
<proteinExistence type="predicted"/>
<name>A0A084SF43_9BACT</name>
<comment type="caution">
    <text evidence="3">The sequence shown here is derived from an EMBL/GenBank/DDBJ whole genome shotgun (WGS) entry which is preliminary data.</text>
</comment>
<dbReference type="PROSITE" id="PS50011">
    <property type="entry name" value="PROTEIN_KINASE_DOM"/>
    <property type="match status" value="1"/>
</dbReference>
<feature type="region of interest" description="Disordered" evidence="1">
    <location>
        <begin position="69"/>
        <end position="91"/>
    </location>
</feature>
<sequence>MEYVQGASPHTWAGRNNPTARRVAEVVRALGRQLAAVHRDVKCANVVVREKDGRPVLVDFGVGTFPGAHPVTGPRVPGTAPYRSPEAKGHRHEQGRYEAHAHDDLWALGVVLYLDHWNDIKYPLPKGTVFSGELFVGPERVYGRFTQARTPEGHTYPMCLELYEQYEYGARGVLRREPGGTANTAIISTKSTRVLLRAVPRFDPVPERE</sequence>
<accession>A0A084SF43</accession>
<protein>
    <recommendedName>
        <fullName evidence="2">Protein kinase domain-containing protein</fullName>
    </recommendedName>
</protein>
<reference evidence="3 4" key="1">
    <citation type="submission" date="2014-07" db="EMBL/GenBank/DDBJ databases">
        <title>Draft Genome Sequence of Gephyronic Acid Producer, Cystobacter violaceus Strain Cb vi76.</title>
        <authorList>
            <person name="Stevens D.C."/>
            <person name="Young J."/>
            <person name="Carmichael R."/>
            <person name="Tan J."/>
            <person name="Taylor R.E."/>
        </authorList>
    </citation>
    <scope>NUCLEOTIDE SEQUENCE [LARGE SCALE GENOMIC DNA]</scope>
    <source>
        <strain evidence="3 4">Cb vi76</strain>
    </source>
</reference>